<evidence type="ECO:0000313" key="1">
    <source>
        <dbReference type="EMBL" id="KAH0740837.1"/>
    </source>
</evidence>
<dbReference type="Proteomes" id="UP000826656">
    <property type="component" value="Unassembled WGS sequence"/>
</dbReference>
<reference evidence="1 2" key="1">
    <citation type="journal article" date="2021" name="bioRxiv">
        <title>Chromosome-scale and haplotype-resolved genome assembly of a tetraploid potato cultivar.</title>
        <authorList>
            <person name="Sun H."/>
            <person name="Jiao W.-B."/>
            <person name="Krause K."/>
            <person name="Campoy J.A."/>
            <person name="Goel M."/>
            <person name="Folz-Donahue K."/>
            <person name="Kukat C."/>
            <person name="Huettel B."/>
            <person name="Schneeberger K."/>
        </authorList>
    </citation>
    <scope>NUCLEOTIDE SEQUENCE [LARGE SCALE GENOMIC DNA]</scope>
    <source>
        <strain evidence="1">SolTubOtavaFocal</strain>
        <tissue evidence="1">Leaves</tissue>
    </source>
</reference>
<proteinExistence type="predicted"/>
<name>A0ABQ7U3I4_SOLTU</name>
<comment type="caution">
    <text evidence="1">The sequence shown here is derived from an EMBL/GenBank/DDBJ whole genome shotgun (WGS) entry which is preliminary data.</text>
</comment>
<protein>
    <submittedName>
        <fullName evidence="1">Uncharacterized protein</fullName>
    </submittedName>
</protein>
<evidence type="ECO:0000313" key="2">
    <source>
        <dbReference type="Proteomes" id="UP000826656"/>
    </source>
</evidence>
<organism evidence="1 2">
    <name type="scientific">Solanum tuberosum</name>
    <name type="common">Potato</name>
    <dbReference type="NCBI Taxonomy" id="4113"/>
    <lineage>
        <taxon>Eukaryota</taxon>
        <taxon>Viridiplantae</taxon>
        <taxon>Streptophyta</taxon>
        <taxon>Embryophyta</taxon>
        <taxon>Tracheophyta</taxon>
        <taxon>Spermatophyta</taxon>
        <taxon>Magnoliopsida</taxon>
        <taxon>eudicotyledons</taxon>
        <taxon>Gunneridae</taxon>
        <taxon>Pentapetalae</taxon>
        <taxon>asterids</taxon>
        <taxon>lamiids</taxon>
        <taxon>Solanales</taxon>
        <taxon>Solanaceae</taxon>
        <taxon>Solanoideae</taxon>
        <taxon>Solaneae</taxon>
        <taxon>Solanum</taxon>
    </lineage>
</organism>
<sequence length="94" mass="10370">MALSAFEDVMALFAFEDVMSLSAFEDAMVALSAFEYVMALLAFAYMMDLLAFEDDVHLVGGIISFDNTVEMSLGVAKMMSLRVVHITTSDIDRI</sequence>
<accession>A0ABQ7U3I4</accession>
<keyword evidence="2" id="KW-1185">Reference proteome</keyword>
<dbReference type="EMBL" id="JAIVGD010000026">
    <property type="protein sequence ID" value="KAH0740837.1"/>
    <property type="molecule type" value="Genomic_DNA"/>
</dbReference>
<gene>
    <name evidence="1" type="ORF">KY290_033880</name>
</gene>